<dbReference type="Pfam" id="PF00176">
    <property type="entry name" value="SNF2-rel_dom"/>
    <property type="match status" value="1"/>
</dbReference>
<dbReference type="Proteomes" id="UP000574390">
    <property type="component" value="Unassembled WGS sequence"/>
</dbReference>
<dbReference type="PROSITE" id="PS50013">
    <property type="entry name" value="CHROMO_2"/>
    <property type="match status" value="1"/>
</dbReference>
<dbReference type="InterPro" id="IPR000330">
    <property type="entry name" value="SNF2_N"/>
</dbReference>
<dbReference type="SMART" id="SM00490">
    <property type="entry name" value="HELICc"/>
    <property type="match status" value="1"/>
</dbReference>
<feature type="compositionally biased region" description="Basic and acidic residues" evidence="9">
    <location>
        <begin position="773"/>
        <end position="797"/>
    </location>
</feature>
<feature type="region of interest" description="Disordered" evidence="9">
    <location>
        <begin position="589"/>
        <end position="886"/>
    </location>
</feature>
<dbReference type="InterPro" id="IPR027417">
    <property type="entry name" value="P-loop_NTPase"/>
</dbReference>
<dbReference type="InterPro" id="IPR023780">
    <property type="entry name" value="Chromo_domain"/>
</dbReference>
<evidence type="ECO:0000259" key="13">
    <source>
        <dbReference type="PROSITE" id="PS51194"/>
    </source>
</evidence>
<dbReference type="InterPro" id="IPR049730">
    <property type="entry name" value="SNF2/RAD54-like_C"/>
</dbReference>
<proteinExistence type="predicted"/>
<keyword evidence="6 8" id="KW-0103">Bromodomain</keyword>
<dbReference type="GO" id="GO:0005524">
    <property type="term" value="F:ATP binding"/>
    <property type="evidence" value="ECO:0007669"/>
    <property type="project" value="UniProtKB-KW"/>
</dbReference>
<dbReference type="PROSITE" id="PS51194">
    <property type="entry name" value="HELICASE_CTER"/>
    <property type="match status" value="1"/>
</dbReference>
<feature type="compositionally biased region" description="Basic and acidic residues" evidence="9">
    <location>
        <begin position="862"/>
        <end position="878"/>
    </location>
</feature>
<feature type="region of interest" description="Disordered" evidence="9">
    <location>
        <begin position="118"/>
        <end position="142"/>
    </location>
</feature>
<keyword evidence="7" id="KW-0539">Nucleus</keyword>
<evidence type="ECO:0000256" key="8">
    <source>
        <dbReference type="PROSITE-ProRule" id="PRU00035"/>
    </source>
</evidence>
<dbReference type="Gene3D" id="2.40.50.40">
    <property type="match status" value="1"/>
</dbReference>
<dbReference type="SMART" id="SM00297">
    <property type="entry name" value="BROMO"/>
    <property type="match status" value="1"/>
</dbReference>
<evidence type="ECO:0000259" key="11">
    <source>
        <dbReference type="PROSITE" id="PS50014"/>
    </source>
</evidence>
<dbReference type="Pfam" id="PF00385">
    <property type="entry name" value="Chromo"/>
    <property type="match status" value="1"/>
</dbReference>
<evidence type="ECO:0000256" key="5">
    <source>
        <dbReference type="ARBA" id="ARBA00022840"/>
    </source>
</evidence>
<dbReference type="InterPro" id="IPR014001">
    <property type="entry name" value="Helicase_ATP-bd"/>
</dbReference>
<dbReference type="EMBL" id="JABANM010004863">
    <property type="protein sequence ID" value="KAF4748570.1"/>
    <property type="molecule type" value="Genomic_DNA"/>
</dbReference>
<dbReference type="InterPro" id="IPR000953">
    <property type="entry name" value="Chromo/chromo_shadow_dom"/>
</dbReference>
<evidence type="ECO:0000259" key="12">
    <source>
        <dbReference type="PROSITE" id="PS51192"/>
    </source>
</evidence>
<dbReference type="GO" id="GO:0140658">
    <property type="term" value="F:ATP-dependent chromatin remodeler activity"/>
    <property type="evidence" value="ECO:0007669"/>
    <property type="project" value="TreeGrafter"/>
</dbReference>
<feature type="compositionally biased region" description="Basic and acidic residues" evidence="9">
    <location>
        <begin position="675"/>
        <end position="687"/>
    </location>
</feature>
<keyword evidence="4" id="KW-0378">Hydrolase</keyword>
<feature type="domain" description="Chromo" evidence="10">
    <location>
        <begin position="339"/>
        <end position="388"/>
    </location>
</feature>
<dbReference type="GO" id="GO:0016887">
    <property type="term" value="F:ATP hydrolysis activity"/>
    <property type="evidence" value="ECO:0007669"/>
    <property type="project" value="TreeGrafter"/>
</dbReference>
<feature type="compositionally biased region" description="Basic and acidic residues" evidence="9">
    <location>
        <begin position="819"/>
        <end position="829"/>
    </location>
</feature>
<evidence type="ECO:0000256" key="9">
    <source>
        <dbReference type="SAM" id="MobiDB-lite"/>
    </source>
</evidence>
<feature type="compositionally biased region" description="Basic and acidic residues" evidence="9">
    <location>
        <begin position="652"/>
        <end position="666"/>
    </location>
</feature>
<dbReference type="GO" id="GO:0005634">
    <property type="term" value="C:nucleus"/>
    <property type="evidence" value="ECO:0007669"/>
    <property type="project" value="UniProtKB-SubCell"/>
</dbReference>
<evidence type="ECO:0008006" key="16">
    <source>
        <dbReference type="Google" id="ProtNLM"/>
    </source>
</evidence>
<dbReference type="InterPro" id="IPR001487">
    <property type="entry name" value="Bromodomain"/>
</dbReference>
<feature type="region of interest" description="Disordered" evidence="9">
    <location>
        <begin position="1"/>
        <end position="22"/>
    </location>
</feature>
<gene>
    <name evidence="14" type="ORF">FOZ62_009480</name>
</gene>
<feature type="compositionally biased region" description="Acidic residues" evidence="9">
    <location>
        <begin position="625"/>
        <end position="634"/>
    </location>
</feature>
<dbReference type="Gene3D" id="1.20.920.10">
    <property type="entry name" value="Bromodomain-like"/>
    <property type="match status" value="1"/>
</dbReference>
<dbReference type="Gene3D" id="3.40.50.10810">
    <property type="entry name" value="Tandem AAA-ATPase domain"/>
    <property type="match status" value="1"/>
</dbReference>
<dbReference type="PROSITE" id="PS51192">
    <property type="entry name" value="HELICASE_ATP_BIND_1"/>
    <property type="match status" value="1"/>
</dbReference>
<feature type="compositionally biased region" description="Acidic residues" evidence="9">
    <location>
        <begin position="1759"/>
        <end position="1770"/>
    </location>
</feature>
<feature type="domain" description="Bromo" evidence="11">
    <location>
        <begin position="197"/>
        <end position="269"/>
    </location>
</feature>
<dbReference type="SUPFAM" id="SSF54160">
    <property type="entry name" value="Chromo domain-like"/>
    <property type="match status" value="1"/>
</dbReference>
<accession>A0A7J6TVN3</accession>
<dbReference type="GO" id="GO:0003677">
    <property type="term" value="F:DNA binding"/>
    <property type="evidence" value="ECO:0007669"/>
    <property type="project" value="TreeGrafter"/>
</dbReference>
<dbReference type="SMART" id="SM00298">
    <property type="entry name" value="CHROMO"/>
    <property type="match status" value="1"/>
</dbReference>
<dbReference type="SUPFAM" id="SSF47370">
    <property type="entry name" value="Bromodomain"/>
    <property type="match status" value="1"/>
</dbReference>
<dbReference type="PROSITE" id="PS50014">
    <property type="entry name" value="BROMODOMAIN_2"/>
    <property type="match status" value="1"/>
</dbReference>
<comment type="subcellular location">
    <subcellularLocation>
        <location evidence="1">Nucleus</location>
    </subcellularLocation>
</comment>
<evidence type="ECO:0000256" key="3">
    <source>
        <dbReference type="ARBA" id="ARBA00022741"/>
    </source>
</evidence>
<feature type="compositionally biased region" description="Polar residues" evidence="9">
    <location>
        <begin position="830"/>
        <end position="843"/>
    </location>
</feature>
<sequence length="1789" mass="201318">MSERRSQRNSNAANSFRAFDDDDDEAFEAMLMVGDPEAEEESTPVDPSQIPTVVHPTVEQIVYRRPVIPDDDPEPGEDFRYMCKLTGQSYLHLVSLKESELNEHRGTKQKLANFKRQLERRGSVTGATPPETDDDSDAGTHHYNPHYDVRYLEVERVIDTTDLFAAVYPAKAAGLERTSWQAYCLKIIASLMCLDIRGVKYADWFLRPIEPERHGLPDYYQLVEDPMDLTTVQVKLYLNGYNTPQEFWTDVQKIANNCYYYNAPDSDACVEMGMLKALFDKLYREWAALSRVPGGVEGKKASRGSLCWSVGDSVHIPRHLSWQWSDGVQPDPEEVLKDFTFERLLNLDGPCRMYCVKWRGLGYDEATWELEEDLQTKQARAAITNYHKFSRVPDYIDGPQNGPAATMESATPQLVKEVEYWTRTAANNLVYEGHDHEIHFREMPPQLIERLPPLTRYIWPKTKALLKPLKPGEHHLKALEHQKKMEERMQAEKRKAAQSQVEAIKNMGLTRTPWMTLFNQLSNNRQHLASVIHSFRNRQDNRVTVIPIPFAADTLLDVFGPQNMVDMVLRWRDLLYRCHRYTEIPPLHKQEVEEEKEAAEMKTEPAEDQQDKQADTVQKERPEGGGEEEDDAEETERTAPGTERDELVEESTGEREAGVGEGKEEQCDGGAENPEPAKLDGRESERAEADEDKVEGTEGVEEDAERTEGGTEKEAEVADSELVHGPVEEPGAHREEALVEESTSEWPKEENVHMQVVEEPTGQRQEDVTGLEEDGHADEGDKEKVGAAESQEKKMEQPENGEGQVAEAERVDGTGPLREGADKADKESSSPETPDSMPSSTSADADKKESPASEEEPTAENGVKEEVKERSGSESKEEQESEEPPGAATMIAQSMIAQRFSDYKAPPPVQPAADGSSGRKYQAPPKFRGGQRLFPYQLEGLNWLAECWEQGRNPILADEMGLGKTITTIAFLNFLYTVEKVKGPFLVVAPLSTLGHWKKATTFGVVEFVIARGVRIIYHDEGGREGRSELRDSEFYHFALDYQVLNGKRYPEQPDPCPLRKSTYFKFNILLTSYELVMTDQEYLAPIPWQYVVIDEAHRLRNREAKTLQVMESLSCRYTMLLSGTPLQNNIGELWALLHFIEPVKFCSKEAFEQEFGELRSEKQCNYFAPVLAVVPFSAVRRLFDRTLVRAIVKQFFVESLHRLLRPHLLRRLKEEVADELPDLEETIIDVELTKLQKAYYRAIFERNKTYLSGAQKNGGPSLINLEVQLRKCCNHPFTINGVEERELAMCQNKDQEFSRMISASGKMVLLDKLLPKLHAEGHKVLLFSQFLSMLDLIQRYSLYRGYSVERLDGSATAKSREEAIDRFNSPESSAFLFLLSTRAGGIGINLTAADATARAHRIGQTKDVKVYRLVTNRTYEAQMFERASQKLGVNEAVFQRGAFDGEGKKKGHGASGLSKEEIEELLKKGAYYLLENNEESKQFEESNIEDILSKKSRLVKYTRASGGGTFSKTSFAVTGSAEIDLDDPDFWSKMLGEDAAAQNSVAILAQKLHDETAVASPEAKAQFMKEIEAQVEAYGAMTDSEQREKVVECLVMMTNMRGFSKAEHRQISAWLVKTTAAEDAIKASQPKPGLFDTPVDSASVSVADSDQAGSTRKLRKTTSRSLGAGVYSEDANGRISTPASSVTRKRRKRQTPKATSQAGEASVDQKGGAEPTPKKRRRSSKSKKSGEKKTSRKPKTSSSSTTTTKKRRHKIGGSDDEEEEDDPNDADYVPANFEPPLEGGDMSD</sequence>
<dbReference type="SMART" id="SM00487">
    <property type="entry name" value="DEXDc"/>
    <property type="match status" value="1"/>
</dbReference>
<dbReference type="GO" id="GO:0042393">
    <property type="term" value="F:histone binding"/>
    <property type="evidence" value="ECO:0007669"/>
    <property type="project" value="TreeGrafter"/>
</dbReference>
<evidence type="ECO:0000256" key="2">
    <source>
        <dbReference type="ARBA" id="ARBA00022737"/>
    </source>
</evidence>
<keyword evidence="2" id="KW-0677">Repeat</keyword>
<dbReference type="PRINTS" id="PR00503">
    <property type="entry name" value="BROMODOMAIN"/>
</dbReference>
<feature type="domain" description="Helicase C-terminal" evidence="13">
    <location>
        <begin position="1310"/>
        <end position="1490"/>
    </location>
</feature>
<feature type="compositionally biased region" description="Basic and acidic residues" evidence="9">
    <location>
        <begin position="706"/>
        <end position="716"/>
    </location>
</feature>
<dbReference type="Gene3D" id="3.40.50.300">
    <property type="entry name" value="P-loop containing nucleotide triphosphate hydrolases"/>
    <property type="match status" value="1"/>
</dbReference>
<feature type="compositionally biased region" description="Acidic residues" evidence="9">
    <location>
        <begin position="688"/>
        <end position="705"/>
    </location>
</feature>
<dbReference type="InterPro" id="IPR036427">
    <property type="entry name" value="Bromodomain-like_sf"/>
</dbReference>
<dbReference type="PANTHER" id="PTHR45623">
    <property type="entry name" value="CHROMODOMAIN-HELICASE-DNA-BINDING PROTEIN 3-RELATED-RELATED"/>
    <property type="match status" value="1"/>
</dbReference>
<feature type="compositionally biased region" description="Basic and acidic residues" evidence="9">
    <location>
        <begin position="726"/>
        <end position="737"/>
    </location>
</feature>
<evidence type="ECO:0000259" key="10">
    <source>
        <dbReference type="PROSITE" id="PS50013"/>
    </source>
</evidence>
<protein>
    <recommendedName>
        <fullName evidence="16">Choline dehydrogenase 7</fullName>
    </recommendedName>
</protein>
<dbReference type="InterPro" id="IPR001650">
    <property type="entry name" value="Helicase_C-like"/>
</dbReference>
<dbReference type="CDD" id="cd18793">
    <property type="entry name" value="SF2_C_SNF"/>
    <property type="match status" value="1"/>
</dbReference>
<keyword evidence="3" id="KW-0547">Nucleotide-binding</keyword>
<dbReference type="Pfam" id="PF00439">
    <property type="entry name" value="Bromodomain"/>
    <property type="match status" value="1"/>
</dbReference>
<feature type="compositionally biased region" description="Basic and acidic residues" evidence="9">
    <location>
        <begin position="598"/>
        <end position="624"/>
    </location>
</feature>
<dbReference type="InterPro" id="IPR016197">
    <property type="entry name" value="Chromo-like_dom_sf"/>
</dbReference>
<feature type="region of interest" description="Disordered" evidence="9">
    <location>
        <begin position="1630"/>
        <end position="1789"/>
    </location>
</feature>
<feature type="compositionally biased region" description="Low complexity" evidence="9">
    <location>
        <begin position="1640"/>
        <end position="1655"/>
    </location>
</feature>
<feature type="compositionally biased region" description="Basic residues" evidence="9">
    <location>
        <begin position="1719"/>
        <end position="1728"/>
    </location>
</feature>
<evidence type="ECO:0000256" key="7">
    <source>
        <dbReference type="ARBA" id="ARBA00023242"/>
    </source>
</evidence>
<organism evidence="14 15">
    <name type="scientific">Perkinsus olseni</name>
    <name type="common">Perkinsus atlanticus</name>
    <dbReference type="NCBI Taxonomy" id="32597"/>
    <lineage>
        <taxon>Eukaryota</taxon>
        <taxon>Sar</taxon>
        <taxon>Alveolata</taxon>
        <taxon>Perkinsozoa</taxon>
        <taxon>Perkinsea</taxon>
        <taxon>Perkinsida</taxon>
        <taxon>Perkinsidae</taxon>
        <taxon>Perkinsus</taxon>
    </lineage>
</organism>
<evidence type="ECO:0000256" key="4">
    <source>
        <dbReference type="ARBA" id="ARBA00022801"/>
    </source>
</evidence>
<name>A0A7J6TVN3_PEROL</name>
<dbReference type="PANTHER" id="PTHR45623:SF11">
    <property type="entry name" value="KISMET, ISOFORM C"/>
    <property type="match status" value="1"/>
</dbReference>
<dbReference type="InterPro" id="IPR038718">
    <property type="entry name" value="SNF2-like_sf"/>
</dbReference>
<evidence type="ECO:0000256" key="6">
    <source>
        <dbReference type="ARBA" id="ARBA00023117"/>
    </source>
</evidence>
<dbReference type="GO" id="GO:0000785">
    <property type="term" value="C:chromatin"/>
    <property type="evidence" value="ECO:0007669"/>
    <property type="project" value="TreeGrafter"/>
</dbReference>
<comment type="caution">
    <text evidence="14">The sequence shown here is derived from an EMBL/GenBank/DDBJ whole genome shotgun (WGS) entry which is preliminary data.</text>
</comment>
<dbReference type="GO" id="GO:0003682">
    <property type="term" value="F:chromatin binding"/>
    <property type="evidence" value="ECO:0007669"/>
    <property type="project" value="TreeGrafter"/>
</dbReference>
<evidence type="ECO:0000313" key="14">
    <source>
        <dbReference type="EMBL" id="KAF4748570.1"/>
    </source>
</evidence>
<feature type="domain" description="Helicase ATP-binding" evidence="12">
    <location>
        <begin position="945"/>
        <end position="1144"/>
    </location>
</feature>
<dbReference type="SUPFAM" id="SSF52540">
    <property type="entry name" value="P-loop containing nucleoside triphosphate hydrolases"/>
    <property type="match status" value="2"/>
</dbReference>
<evidence type="ECO:0000313" key="15">
    <source>
        <dbReference type="Proteomes" id="UP000574390"/>
    </source>
</evidence>
<keyword evidence="5" id="KW-0067">ATP-binding</keyword>
<dbReference type="Pfam" id="PF00271">
    <property type="entry name" value="Helicase_C"/>
    <property type="match status" value="1"/>
</dbReference>
<evidence type="ECO:0000256" key="1">
    <source>
        <dbReference type="ARBA" id="ARBA00004123"/>
    </source>
</evidence>
<reference evidence="14 15" key="1">
    <citation type="submission" date="2020-04" db="EMBL/GenBank/DDBJ databases">
        <title>Perkinsus olseni comparative genomics.</title>
        <authorList>
            <person name="Bogema D.R."/>
        </authorList>
    </citation>
    <scope>NUCLEOTIDE SEQUENCE [LARGE SCALE GENOMIC DNA]</scope>
    <source>
        <strain evidence="14">ATCC PRA-205</strain>
    </source>
</reference>